<dbReference type="EMBL" id="KQ432875">
    <property type="protein sequence ID" value="KOF62632.1"/>
    <property type="molecule type" value="Genomic_DNA"/>
</dbReference>
<organism evidence="2">
    <name type="scientific">Octopus bimaculoides</name>
    <name type="common">California two-spotted octopus</name>
    <dbReference type="NCBI Taxonomy" id="37653"/>
    <lineage>
        <taxon>Eukaryota</taxon>
        <taxon>Metazoa</taxon>
        <taxon>Spiralia</taxon>
        <taxon>Lophotrochozoa</taxon>
        <taxon>Mollusca</taxon>
        <taxon>Cephalopoda</taxon>
        <taxon>Coleoidea</taxon>
        <taxon>Octopodiformes</taxon>
        <taxon>Octopoda</taxon>
        <taxon>Incirrata</taxon>
        <taxon>Octopodidae</taxon>
        <taxon>Octopus</taxon>
    </lineage>
</organism>
<gene>
    <name evidence="2" type="ORF">OCBIM_22022576mg</name>
</gene>
<feature type="transmembrane region" description="Helical" evidence="1">
    <location>
        <begin position="5"/>
        <end position="21"/>
    </location>
</feature>
<keyword evidence="1" id="KW-0472">Membrane</keyword>
<evidence type="ECO:0000313" key="2">
    <source>
        <dbReference type="EMBL" id="KOF62632.1"/>
    </source>
</evidence>
<proteinExistence type="predicted"/>
<sequence length="112" mass="12967">MCIYIYVCMYIYIYICIYIYMEGNLLNCVCEGLKSWTLPGSVLPVPMQACPISFQLSCFLQTEWALQLVFLNSLSFRCARSIIFINNLLQCNQITITGSIYVCVLERRFLCV</sequence>
<name>A0A0L8FG77_OCTBM</name>
<dbReference type="AlphaFoldDB" id="A0A0L8FG77"/>
<evidence type="ECO:0000256" key="1">
    <source>
        <dbReference type="SAM" id="Phobius"/>
    </source>
</evidence>
<keyword evidence="1" id="KW-1133">Transmembrane helix</keyword>
<keyword evidence="1" id="KW-0812">Transmembrane</keyword>
<protein>
    <submittedName>
        <fullName evidence="2">Uncharacterized protein</fullName>
    </submittedName>
</protein>
<reference evidence="2" key="1">
    <citation type="submission" date="2015-07" db="EMBL/GenBank/DDBJ databases">
        <title>MeaNS - Measles Nucleotide Surveillance Program.</title>
        <authorList>
            <person name="Tran T."/>
            <person name="Druce J."/>
        </authorList>
    </citation>
    <scope>NUCLEOTIDE SEQUENCE</scope>
    <source>
        <strain evidence="2">UCB-OBI-ISO-001</strain>
        <tissue evidence="2">Gonad</tissue>
    </source>
</reference>
<accession>A0A0L8FG77</accession>